<evidence type="ECO:0000313" key="1">
    <source>
        <dbReference type="EMBL" id="AIA93789.1"/>
    </source>
</evidence>
<organism evidence="1">
    <name type="scientific">uncultured Leptotrichia sp</name>
    <dbReference type="NCBI Taxonomy" id="159271"/>
    <lineage>
        <taxon>Bacteria</taxon>
        <taxon>Fusobacteriati</taxon>
        <taxon>Fusobacteriota</taxon>
        <taxon>Fusobacteriia</taxon>
        <taxon>Fusobacteriales</taxon>
        <taxon>Leptotrichiaceae</taxon>
        <taxon>Leptotrichia</taxon>
        <taxon>environmental samples</taxon>
    </lineage>
</organism>
<dbReference type="Gene3D" id="3.20.20.80">
    <property type="entry name" value="Glycosidases"/>
    <property type="match status" value="1"/>
</dbReference>
<accession>A0A060CF07</accession>
<protein>
    <submittedName>
        <fullName evidence="1">CAZy families GH13 protein</fullName>
    </submittedName>
</protein>
<dbReference type="InterPro" id="IPR017853">
    <property type="entry name" value="GH"/>
</dbReference>
<name>A0A060CF07_9FUSO</name>
<proteinExistence type="predicted"/>
<dbReference type="EMBL" id="KF126442">
    <property type="protein sequence ID" value="AIA93789.1"/>
    <property type="molecule type" value="Genomic_DNA"/>
</dbReference>
<sequence>MLQGFSWILPADGQHWKHLADLAPELGRMGITAIWLPPAYKSVDGAKGVGYGAYDLWDLGEFDQCGSVRTKYGYERRLSFCD</sequence>
<dbReference type="SUPFAM" id="SSF51445">
    <property type="entry name" value="(Trans)glycosidases"/>
    <property type="match status" value="1"/>
</dbReference>
<reference evidence="1" key="1">
    <citation type="journal article" date="2013" name="Environ. Microbiol.">
        <title>Seasonally variable intestinal metagenomes of the red palm weevil (Rhynchophorus ferrugineus).</title>
        <authorList>
            <person name="Jia S."/>
            <person name="Zhang X."/>
            <person name="Zhang G."/>
            <person name="Yin A."/>
            <person name="Zhang S."/>
            <person name="Li F."/>
            <person name="Wang L."/>
            <person name="Zhao D."/>
            <person name="Yun Q."/>
            <person name="Tala"/>
            <person name="Wang J."/>
            <person name="Sun G."/>
            <person name="Baabdullah M."/>
            <person name="Yu X."/>
            <person name="Hu S."/>
            <person name="Al-Mssallem I.S."/>
            <person name="Yu J."/>
        </authorList>
    </citation>
    <scope>NUCLEOTIDE SEQUENCE</scope>
</reference>
<dbReference type="AlphaFoldDB" id="A0A060CF07"/>